<dbReference type="SUPFAM" id="SSF75420">
    <property type="entry name" value="YhbC-like, N-terminal domain"/>
    <property type="match status" value="1"/>
</dbReference>
<dbReference type="RefSeq" id="WP_284324487.1">
    <property type="nucleotide sequence ID" value="NZ_BSPP01000004.1"/>
</dbReference>
<dbReference type="InterPro" id="IPR003728">
    <property type="entry name" value="Ribosome_maturation_RimP"/>
</dbReference>
<comment type="caution">
    <text evidence="7">The sequence shown here is derived from an EMBL/GenBank/DDBJ whole genome shotgun (WGS) entry which is preliminary data.</text>
</comment>
<evidence type="ECO:0000259" key="5">
    <source>
        <dbReference type="Pfam" id="PF02576"/>
    </source>
</evidence>
<evidence type="ECO:0000256" key="2">
    <source>
        <dbReference type="ARBA" id="ARBA00022517"/>
    </source>
</evidence>
<evidence type="ECO:0000259" key="6">
    <source>
        <dbReference type="Pfam" id="PF17384"/>
    </source>
</evidence>
<dbReference type="NCBIfam" id="NF000932">
    <property type="entry name" value="PRK00092.2-5"/>
    <property type="match status" value="1"/>
</dbReference>
<reference evidence="7 8" key="1">
    <citation type="journal article" date="2014" name="Int. J. Syst. Evol. Microbiol.">
        <title>Complete genome sequence of Corynebacterium casei LMG S-19264T (=DSM 44701T), isolated from a smear-ripened cheese.</title>
        <authorList>
            <consortium name="US DOE Joint Genome Institute (JGI-PGF)"/>
            <person name="Walter F."/>
            <person name="Albersmeier A."/>
            <person name="Kalinowski J."/>
            <person name="Ruckert C."/>
        </authorList>
    </citation>
    <scope>NUCLEOTIDE SEQUENCE [LARGE SCALE GENOMIC DNA]</scope>
    <source>
        <strain evidence="7 8">NBRC 111766</strain>
    </source>
</reference>
<feature type="compositionally biased region" description="Acidic residues" evidence="4">
    <location>
        <begin position="180"/>
        <end position="201"/>
    </location>
</feature>
<dbReference type="AlphaFoldDB" id="A0AA37X2H8"/>
<dbReference type="InterPro" id="IPR028989">
    <property type="entry name" value="RimP_N"/>
</dbReference>
<accession>A0AA37X2H8</accession>
<feature type="region of interest" description="Disordered" evidence="4">
    <location>
        <begin position="179"/>
        <end position="201"/>
    </location>
</feature>
<evidence type="ECO:0000256" key="3">
    <source>
        <dbReference type="HAMAP-Rule" id="MF_01077"/>
    </source>
</evidence>
<feature type="domain" description="Ribosome maturation factor RimP N-terminal" evidence="5">
    <location>
        <begin position="17"/>
        <end position="89"/>
    </location>
</feature>
<keyword evidence="1 3" id="KW-0963">Cytoplasm</keyword>
<dbReference type="InterPro" id="IPR036847">
    <property type="entry name" value="RimP_C_sf"/>
</dbReference>
<dbReference type="PANTHER" id="PTHR33867">
    <property type="entry name" value="RIBOSOME MATURATION FACTOR RIMP"/>
    <property type="match status" value="1"/>
</dbReference>
<dbReference type="CDD" id="cd01734">
    <property type="entry name" value="YlxS_C"/>
    <property type="match status" value="1"/>
</dbReference>
<dbReference type="GO" id="GO:0006412">
    <property type="term" value="P:translation"/>
    <property type="evidence" value="ECO:0007669"/>
    <property type="project" value="TreeGrafter"/>
</dbReference>
<feature type="domain" description="Ribosome maturation factor RimP C-terminal" evidence="6">
    <location>
        <begin position="92"/>
        <end position="160"/>
    </location>
</feature>
<comment type="function">
    <text evidence="3">Required for maturation of 30S ribosomal subunits.</text>
</comment>
<dbReference type="Gene3D" id="3.30.300.70">
    <property type="entry name" value="RimP-like superfamily, N-terminal"/>
    <property type="match status" value="1"/>
</dbReference>
<comment type="similarity">
    <text evidence="3">Belongs to the RimP family.</text>
</comment>
<name>A0AA37X2H8_9RHOB</name>
<dbReference type="InterPro" id="IPR028998">
    <property type="entry name" value="RimP_C"/>
</dbReference>
<dbReference type="InterPro" id="IPR035956">
    <property type="entry name" value="RimP_N_sf"/>
</dbReference>
<evidence type="ECO:0000256" key="1">
    <source>
        <dbReference type="ARBA" id="ARBA00022490"/>
    </source>
</evidence>
<proteinExistence type="inferred from homology"/>
<keyword evidence="8" id="KW-1185">Reference proteome</keyword>
<dbReference type="Pfam" id="PF02576">
    <property type="entry name" value="RimP_N"/>
    <property type="match status" value="1"/>
</dbReference>
<dbReference type="GO" id="GO:0005829">
    <property type="term" value="C:cytosol"/>
    <property type="evidence" value="ECO:0007669"/>
    <property type="project" value="TreeGrafter"/>
</dbReference>
<protein>
    <recommendedName>
        <fullName evidence="3">Ribosome maturation factor RimP</fullName>
    </recommendedName>
</protein>
<dbReference type="PANTHER" id="PTHR33867:SF1">
    <property type="entry name" value="RIBOSOME MATURATION FACTOR RIMP"/>
    <property type="match status" value="1"/>
</dbReference>
<evidence type="ECO:0000313" key="8">
    <source>
        <dbReference type="Proteomes" id="UP001157355"/>
    </source>
</evidence>
<dbReference type="GO" id="GO:0000028">
    <property type="term" value="P:ribosomal small subunit assembly"/>
    <property type="evidence" value="ECO:0007669"/>
    <property type="project" value="TreeGrafter"/>
</dbReference>
<keyword evidence="2 3" id="KW-0690">Ribosome biogenesis</keyword>
<dbReference type="Gene3D" id="2.30.30.180">
    <property type="entry name" value="Ribosome maturation factor RimP, C-terminal domain"/>
    <property type="match status" value="1"/>
</dbReference>
<dbReference type="SUPFAM" id="SSF74942">
    <property type="entry name" value="YhbC-like, C-terminal domain"/>
    <property type="match status" value="1"/>
</dbReference>
<sequence>MSDLIAKTAMDRRLADIVTPVIEGLGFELVRIRLMGGATRTLQIMADRPEGGIEVDDCGEISTAVSAVLDVEDPIEENFVLEVSSPGIDRPLTRLKDFEMWKGWETRVETTELIDGRRRFKGTLAGVEGEEVLIEIEEPSGVVTIGLQFEWLADAKLILTDELITEMLRQKKASGVIDESAFDEIETSEGDEEDAPEPTKH</sequence>
<dbReference type="HAMAP" id="MF_01077">
    <property type="entry name" value="RimP"/>
    <property type="match status" value="1"/>
</dbReference>
<comment type="subcellular location">
    <subcellularLocation>
        <location evidence="3">Cytoplasm</location>
    </subcellularLocation>
</comment>
<dbReference type="EMBL" id="BSPP01000004">
    <property type="protein sequence ID" value="GLS86286.1"/>
    <property type="molecule type" value="Genomic_DNA"/>
</dbReference>
<evidence type="ECO:0000313" key="7">
    <source>
        <dbReference type="EMBL" id="GLS86286.1"/>
    </source>
</evidence>
<dbReference type="FunFam" id="3.30.300.70:FF:000001">
    <property type="entry name" value="Ribosome maturation factor RimP"/>
    <property type="match status" value="1"/>
</dbReference>
<evidence type="ECO:0000256" key="4">
    <source>
        <dbReference type="SAM" id="MobiDB-lite"/>
    </source>
</evidence>
<organism evidence="7 8">
    <name type="scientific">Cypionkella aquatica</name>
    <dbReference type="NCBI Taxonomy" id="1756042"/>
    <lineage>
        <taxon>Bacteria</taxon>
        <taxon>Pseudomonadati</taxon>
        <taxon>Pseudomonadota</taxon>
        <taxon>Alphaproteobacteria</taxon>
        <taxon>Rhodobacterales</taxon>
        <taxon>Paracoccaceae</taxon>
        <taxon>Cypionkella</taxon>
    </lineage>
</organism>
<gene>
    <name evidence="3 7" type="primary">rimP</name>
    <name evidence="7" type="ORF">GCM10010873_12600</name>
</gene>
<dbReference type="Pfam" id="PF17384">
    <property type="entry name" value="DUF150_C"/>
    <property type="match status" value="1"/>
</dbReference>
<dbReference type="Proteomes" id="UP001157355">
    <property type="component" value="Unassembled WGS sequence"/>
</dbReference>